<dbReference type="AlphaFoldDB" id="F0ZS59"/>
<evidence type="ECO:0000313" key="3">
    <source>
        <dbReference type="Proteomes" id="UP000001064"/>
    </source>
</evidence>
<dbReference type="EMBL" id="GL871152">
    <property type="protein sequence ID" value="EGC33211.1"/>
    <property type="molecule type" value="Genomic_DNA"/>
</dbReference>
<feature type="compositionally biased region" description="Pro residues" evidence="1">
    <location>
        <begin position="21"/>
        <end position="39"/>
    </location>
</feature>
<dbReference type="Proteomes" id="UP000001064">
    <property type="component" value="Unassembled WGS sequence"/>
</dbReference>
<protein>
    <submittedName>
        <fullName evidence="2">Uncharacterized protein</fullName>
    </submittedName>
</protein>
<dbReference type="VEuPathDB" id="AmoebaDB:DICPUDRAFT_92451"/>
<dbReference type="GeneID" id="10504607"/>
<sequence>MGNYESPSIPQPVVKSKPQAATPPIPQPVIPQTPQPVIPQTPQHQNSIPQTPVSALKQPIQPQQPQPIQSQQQKIDFVNYHRNHVDQFADILKKELICINQFESSKGAIPLENYINSLEQFLDSKQLLINHLRGLIIQHQQQSPPQQQIPQTPVSSNQPPSQLQTPSQRERARSQLQQPKTSYRI</sequence>
<feature type="compositionally biased region" description="Polar residues" evidence="1">
    <location>
        <begin position="174"/>
        <end position="185"/>
    </location>
</feature>
<reference evidence="3" key="1">
    <citation type="journal article" date="2011" name="Genome Biol.">
        <title>Comparative genomics of the social amoebae Dictyostelium discoideum and Dictyostelium purpureum.</title>
        <authorList>
            <consortium name="US DOE Joint Genome Institute (JGI-PGF)"/>
            <person name="Sucgang R."/>
            <person name="Kuo A."/>
            <person name="Tian X."/>
            <person name="Salerno W."/>
            <person name="Parikh A."/>
            <person name="Feasley C.L."/>
            <person name="Dalin E."/>
            <person name="Tu H."/>
            <person name="Huang E."/>
            <person name="Barry K."/>
            <person name="Lindquist E."/>
            <person name="Shapiro H."/>
            <person name="Bruce D."/>
            <person name="Schmutz J."/>
            <person name="Salamov A."/>
            <person name="Fey P."/>
            <person name="Gaudet P."/>
            <person name="Anjard C."/>
            <person name="Babu M.M."/>
            <person name="Basu S."/>
            <person name="Bushmanova Y."/>
            <person name="van der Wel H."/>
            <person name="Katoh-Kurasawa M."/>
            <person name="Dinh C."/>
            <person name="Coutinho P.M."/>
            <person name="Saito T."/>
            <person name="Elias M."/>
            <person name="Schaap P."/>
            <person name="Kay R.R."/>
            <person name="Henrissat B."/>
            <person name="Eichinger L."/>
            <person name="Rivero F."/>
            <person name="Putnam N.H."/>
            <person name="West C.M."/>
            <person name="Loomis W.F."/>
            <person name="Chisholm R.L."/>
            <person name="Shaulsky G."/>
            <person name="Strassmann J.E."/>
            <person name="Queller D.C."/>
            <person name="Kuspa A."/>
            <person name="Grigoriev I.V."/>
        </authorList>
    </citation>
    <scope>NUCLEOTIDE SEQUENCE [LARGE SCALE GENOMIC DNA]</scope>
    <source>
        <strain evidence="3">QSDP1</strain>
    </source>
</reference>
<dbReference type="STRING" id="5786.F0ZS59"/>
<evidence type="ECO:0000256" key="1">
    <source>
        <dbReference type="SAM" id="MobiDB-lite"/>
    </source>
</evidence>
<organism evidence="2 3">
    <name type="scientific">Dictyostelium purpureum</name>
    <name type="common">Slime mold</name>
    <dbReference type="NCBI Taxonomy" id="5786"/>
    <lineage>
        <taxon>Eukaryota</taxon>
        <taxon>Amoebozoa</taxon>
        <taxon>Evosea</taxon>
        <taxon>Eumycetozoa</taxon>
        <taxon>Dictyostelia</taxon>
        <taxon>Dictyosteliales</taxon>
        <taxon>Dictyosteliaceae</taxon>
        <taxon>Dictyostelium</taxon>
    </lineage>
</organism>
<evidence type="ECO:0000313" key="2">
    <source>
        <dbReference type="EMBL" id="EGC33211.1"/>
    </source>
</evidence>
<dbReference type="KEGG" id="dpp:DICPUDRAFT_92451"/>
<dbReference type="RefSeq" id="XP_003290251.1">
    <property type="nucleotide sequence ID" value="XM_003290203.1"/>
</dbReference>
<feature type="compositionally biased region" description="Low complexity" evidence="1">
    <location>
        <begin position="139"/>
        <end position="151"/>
    </location>
</feature>
<dbReference type="InParanoid" id="F0ZS59"/>
<name>F0ZS59_DICPU</name>
<feature type="region of interest" description="Disordered" evidence="1">
    <location>
        <begin position="139"/>
        <end position="185"/>
    </location>
</feature>
<accession>F0ZS59</accession>
<gene>
    <name evidence="2" type="ORF">DICPUDRAFT_92451</name>
</gene>
<proteinExistence type="predicted"/>
<keyword evidence="3" id="KW-1185">Reference proteome</keyword>
<feature type="region of interest" description="Disordered" evidence="1">
    <location>
        <begin position="1"/>
        <end position="52"/>
    </location>
</feature>
<feature type="compositionally biased region" description="Polar residues" evidence="1">
    <location>
        <begin position="152"/>
        <end position="167"/>
    </location>
</feature>